<accession>A0A5J9U4U8</accession>
<feature type="transmembrane region" description="Helical" evidence="1">
    <location>
        <begin position="456"/>
        <end position="477"/>
    </location>
</feature>
<dbReference type="InterPro" id="IPR025315">
    <property type="entry name" value="DUF4220"/>
</dbReference>
<dbReference type="Gramene" id="TVU18596">
    <property type="protein sequence ID" value="TVU18596"/>
    <property type="gene ID" value="EJB05_34703"/>
</dbReference>
<keyword evidence="1" id="KW-0812">Transmembrane</keyword>
<feature type="transmembrane region" description="Helical" evidence="1">
    <location>
        <begin position="423"/>
        <end position="441"/>
    </location>
</feature>
<protein>
    <recommendedName>
        <fullName evidence="2">DUF4220 domain-containing protein</fullName>
    </recommendedName>
</protein>
<name>A0A5J9U4U8_9POAL</name>
<dbReference type="EMBL" id="RWGY01000029">
    <property type="protein sequence ID" value="TVU18596.1"/>
    <property type="molecule type" value="Genomic_DNA"/>
</dbReference>
<evidence type="ECO:0000313" key="4">
    <source>
        <dbReference type="Proteomes" id="UP000324897"/>
    </source>
</evidence>
<keyword evidence="4" id="KW-1185">Reference proteome</keyword>
<dbReference type="AlphaFoldDB" id="A0A5J9U4U8"/>
<feature type="transmembrane region" description="Helical" evidence="1">
    <location>
        <begin position="217"/>
        <end position="237"/>
    </location>
</feature>
<gene>
    <name evidence="3" type="ORF">EJB05_34703</name>
</gene>
<keyword evidence="1" id="KW-0472">Membrane</keyword>
<reference evidence="3 4" key="1">
    <citation type="journal article" date="2019" name="Sci. Rep.">
        <title>A high-quality genome of Eragrostis curvula grass provides insights into Poaceae evolution and supports new strategies to enhance forage quality.</title>
        <authorList>
            <person name="Carballo J."/>
            <person name="Santos B.A.C.M."/>
            <person name="Zappacosta D."/>
            <person name="Garbus I."/>
            <person name="Selva J.P."/>
            <person name="Gallo C.A."/>
            <person name="Diaz A."/>
            <person name="Albertini E."/>
            <person name="Caccamo M."/>
            <person name="Echenique V."/>
        </authorList>
    </citation>
    <scope>NUCLEOTIDE SEQUENCE [LARGE SCALE GENOMIC DNA]</scope>
    <source>
        <strain evidence="4">cv. Victoria</strain>
        <tissue evidence="3">Leaf</tissue>
    </source>
</reference>
<evidence type="ECO:0000313" key="3">
    <source>
        <dbReference type="EMBL" id="TVU18596.1"/>
    </source>
</evidence>
<evidence type="ECO:0000259" key="2">
    <source>
        <dbReference type="Pfam" id="PF13968"/>
    </source>
</evidence>
<dbReference type="PANTHER" id="PTHR31325">
    <property type="entry name" value="OS01G0798800 PROTEIN-RELATED"/>
    <property type="match status" value="1"/>
</dbReference>
<sequence>MRSHAKTGDSYLEPRERVRYSRDQFLVLREAKSFSGLHHRRYGGGVAREWQSHARVWREGACGYRERKRRPVARKAGELRPLWNGTGRPHLSMLPAARPIVARALCAAACALIKGDMRLLRDCQSCAHAALSYSPTAQRRKIARAQQLWNEWEIQCLVLVSFSLQVFLLFAAGFRKRCRSRVLSGLLWLSYLSADSVAIYVLGRLTLHSGDPRHQLVIFWAPFLLLHLGGQETIAAFSMDDCALWKRHLLNLATQSTLAVYVVGKQWRGDKRLLAPMLIMFVCGVGKYAERAWDLRRAGSRAPGSRSIAGHVTGARREFEREVFWYYDRLNHILSEKLQLHFELLMEVATQGFQLSFDFLMDVIPAKSLRPETDWNEGLVAMIKSSENRDDLVYRLAEVQLSLIYDYLYTKFGGYLGVLHRPITLVLTSMALSFFLVVLVGQKGTPTSSYSATDVIISYILFIGAVALEISSIFMWFMSSPLAIHDNFITTASGSSPQSFPDNVAYHC</sequence>
<keyword evidence="1" id="KW-1133">Transmembrane helix</keyword>
<dbReference type="Pfam" id="PF13968">
    <property type="entry name" value="DUF4220"/>
    <property type="match status" value="1"/>
</dbReference>
<feature type="transmembrane region" description="Helical" evidence="1">
    <location>
        <begin position="186"/>
        <end position="205"/>
    </location>
</feature>
<dbReference type="Proteomes" id="UP000324897">
    <property type="component" value="Chromosome 7"/>
</dbReference>
<evidence type="ECO:0000256" key="1">
    <source>
        <dbReference type="SAM" id="Phobius"/>
    </source>
</evidence>
<dbReference type="OrthoDB" id="662777at2759"/>
<organism evidence="3 4">
    <name type="scientific">Eragrostis curvula</name>
    <name type="common">weeping love grass</name>
    <dbReference type="NCBI Taxonomy" id="38414"/>
    <lineage>
        <taxon>Eukaryota</taxon>
        <taxon>Viridiplantae</taxon>
        <taxon>Streptophyta</taxon>
        <taxon>Embryophyta</taxon>
        <taxon>Tracheophyta</taxon>
        <taxon>Spermatophyta</taxon>
        <taxon>Magnoliopsida</taxon>
        <taxon>Liliopsida</taxon>
        <taxon>Poales</taxon>
        <taxon>Poaceae</taxon>
        <taxon>PACMAD clade</taxon>
        <taxon>Chloridoideae</taxon>
        <taxon>Eragrostideae</taxon>
        <taxon>Eragrostidinae</taxon>
        <taxon>Eragrostis</taxon>
    </lineage>
</organism>
<feature type="non-terminal residue" evidence="3">
    <location>
        <position position="1"/>
    </location>
</feature>
<proteinExistence type="predicted"/>
<comment type="caution">
    <text evidence="3">The sequence shown here is derived from an EMBL/GenBank/DDBJ whole genome shotgun (WGS) entry which is preliminary data.</text>
</comment>
<feature type="domain" description="DUF4220" evidence="2">
    <location>
        <begin position="188"/>
        <end position="480"/>
    </location>
</feature>